<feature type="domain" description="DUF8108" evidence="5">
    <location>
        <begin position="93"/>
        <end position="160"/>
    </location>
</feature>
<name>A0A2G1WL89_9EURY</name>
<reference evidence="7 8" key="1">
    <citation type="journal article" date="2014" name="Front. Microbiol.">
        <title>Population and genomic analysis of the genus Halorubrum.</title>
        <authorList>
            <person name="Fullmer M.S."/>
            <person name="Soucy S.M."/>
            <person name="Swithers K.S."/>
            <person name="Makkay A.M."/>
            <person name="Wheeler R."/>
            <person name="Ventosa A."/>
            <person name="Gogarten J.P."/>
            <person name="Papke R.T."/>
        </authorList>
    </citation>
    <scope>NUCLEOTIDE SEQUENCE [LARGE SCALE GENOMIC DNA]</scope>
    <source>
        <strain evidence="7 8">C49</strain>
    </source>
</reference>
<evidence type="ECO:0000313" key="8">
    <source>
        <dbReference type="Proteomes" id="UP000222824"/>
    </source>
</evidence>
<feature type="transmembrane region" description="Helical" evidence="2">
    <location>
        <begin position="209"/>
        <end position="227"/>
    </location>
</feature>
<dbReference type="Proteomes" id="UP000222824">
    <property type="component" value="Unassembled WGS sequence"/>
</dbReference>
<dbReference type="RefSeq" id="WP_099254615.1">
    <property type="nucleotide sequence ID" value="NZ_NHOA01000033.1"/>
</dbReference>
<dbReference type="Pfam" id="PF26440">
    <property type="entry name" value="DUF8108_M"/>
    <property type="match status" value="1"/>
</dbReference>
<protein>
    <submittedName>
        <fullName evidence="7">Zinc ribbon domain-containing protein</fullName>
    </submittedName>
</protein>
<feature type="domain" description="DUF8108" evidence="6">
    <location>
        <begin position="176"/>
        <end position="230"/>
    </location>
</feature>
<organism evidence="7 8">
    <name type="scientific">Halorubrum persicum</name>
    <dbReference type="NCBI Taxonomy" id="1383844"/>
    <lineage>
        <taxon>Archaea</taxon>
        <taxon>Methanobacteriati</taxon>
        <taxon>Methanobacteriota</taxon>
        <taxon>Stenosarchaea group</taxon>
        <taxon>Halobacteria</taxon>
        <taxon>Halobacteriales</taxon>
        <taxon>Haloferacaceae</taxon>
        <taxon>Halorubrum</taxon>
    </lineage>
</organism>
<keyword evidence="2" id="KW-0472">Membrane</keyword>
<evidence type="ECO:0000256" key="1">
    <source>
        <dbReference type="SAM" id="MobiDB-lite"/>
    </source>
</evidence>
<dbReference type="Pfam" id="PF26438">
    <property type="entry name" value="DUF8108_N"/>
    <property type="match status" value="1"/>
</dbReference>
<keyword evidence="2" id="KW-0812">Transmembrane</keyword>
<dbReference type="Pfam" id="PF12773">
    <property type="entry name" value="DZR"/>
    <property type="match status" value="1"/>
</dbReference>
<accession>A0A2G1WL89</accession>
<feature type="compositionally biased region" description="Low complexity" evidence="1">
    <location>
        <begin position="337"/>
        <end position="351"/>
    </location>
</feature>
<dbReference type="InterPro" id="IPR058421">
    <property type="entry name" value="DUF8108_C"/>
</dbReference>
<evidence type="ECO:0000259" key="4">
    <source>
        <dbReference type="Pfam" id="PF26413"/>
    </source>
</evidence>
<feature type="transmembrane region" description="Helical" evidence="2">
    <location>
        <begin position="181"/>
        <end position="203"/>
    </location>
</feature>
<keyword evidence="2" id="KW-1133">Transmembrane helix</keyword>
<dbReference type="InterPro" id="IPR025874">
    <property type="entry name" value="DZR"/>
</dbReference>
<evidence type="ECO:0000313" key="7">
    <source>
        <dbReference type="EMBL" id="PHQ39619.1"/>
    </source>
</evidence>
<dbReference type="InterPro" id="IPR058963">
    <property type="entry name" value="DUF8108_M"/>
</dbReference>
<feature type="domain" description="DUF8108" evidence="4">
    <location>
        <begin position="235"/>
        <end position="305"/>
    </location>
</feature>
<evidence type="ECO:0000259" key="3">
    <source>
        <dbReference type="Pfam" id="PF12773"/>
    </source>
</evidence>
<evidence type="ECO:0000256" key="2">
    <source>
        <dbReference type="SAM" id="Phobius"/>
    </source>
</evidence>
<dbReference type="OrthoDB" id="53394at2157"/>
<evidence type="ECO:0000259" key="5">
    <source>
        <dbReference type="Pfam" id="PF26438"/>
    </source>
</evidence>
<dbReference type="Pfam" id="PF26413">
    <property type="entry name" value="DUF8108"/>
    <property type="match status" value="1"/>
</dbReference>
<dbReference type="AlphaFoldDB" id="A0A2G1WL89"/>
<sequence>MPSTRNDPPPGTDRCRECDRAVAPDANFCPGCGADLRAADSRDDAPSAYCAACGAPVAADDEFCANCGAPCGDAEVPTGEAAASGDDTDSEARRAFRARVRDHLDAGWELTEDHGDRVVLVDRDIGSIPVHILLLVTTGGVGNLLYGWYHYAELAETRRLSVSDGPIPDGELPTRGDDDPLVTLSGYLLGGILLLIGLGIAAVGAEAGATAGALFGLGFAAIGLALTPPAERRLERRHGLSRFGRVRTVDHRITPATERTAAPCVVCGEAFERGVVRRRRDETVVAGVPIRTHSISHNLYCADCALAELFGDGSDAATLEGVVADSESSGERESESPGETGSESPGETGSESLDRAE</sequence>
<feature type="domain" description="DZANK-type" evidence="3">
    <location>
        <begin position="15"/>
        <end position="68"/>
    </location>
</feature>
<comment type="caution">
    <text evidence="7">The sequence shown here is derived from an EMBL/GenBank/DDBJ whole genome shotgun (WGS) entry which is preliminary data.</text>
</comment>
<feature type="region of interest" description="Disordered" evidence="1">
    <location>
        <begin position="320"/>
        <end position="357"/>
    </location>
</feature>
<keyword evidence="8" id="KW-1185">Reference proteome</keyword>
<gene>
    <name evidence="7" type="ORF">DJ69_05110</name>
</gene>
<dbReference type="InterPro" id="IPR058962">
    <property type="entry name" value="DUF8108_N"/>
</dbReference>
<proteinExistence type="predicted"/>
<dbReference type="EMBL" id="NHOA01000033">
    <property type="protein sequence ID" value="PHQ39619.1"/>
    <property type="molecule type" value="Genomic_DNA"/>
</dbReference>
<evidence type="ECO:0000259" key="6">
    <source>
        <dbReference type="Pfam" id="PF26440"/>
    </source>
</evidence>